<dbReference type="EMBL" id="FZOA01000001">
    <property type="protein sequence ID" value="SNR62083.1"/>
    <property type="molecule type" value="Genomic_DNA"/>
</dbReference>
<evidence type="ECO:0000313" key="3">
    <source>
        <dbReference type="Proteomes" id="UP000198305"/>
    </source>
</evidence>
<accession>A0A238XUH7</accession>
<dbReference type="PANTHER" id="PTHR34404:SF2">
    <property type="entry name" value="CONSERVED SERINE RICH PROTEIN"/>
    <property type="match status" value="1"/>
</dbReference>
<protein>
    <submittedName>
        <fullName evidence="2">Putative regulatory protein, FmdB family</fullName>
    </submittedName>
</protein>
<dbReference type="AlphaFoldDB" id="A0A238XUH7"/>
<dbReference type="InterPro" id="IPR013429">
    <property type="entry name" value="Regulatory_FmdB_Zinc_ribbon"/>
</dbReference>
<feature type="domain" description="Putative regulatory protein FmdB zinc ribbon" evidence="1">
    <location>
        <begin position="1"/>
        <end position="43"/>
    </location>
</feature>
<dbReference type="Proteomes" id="UP000198305">
    <property type="component" value="Unassembled WGS sequence"/>
</dbReference>
<dbReference type="SMART" id="SM00834">
    <property type="entry name" value="CxxC_CXXC_SSSS"/>
    <property type="match status" value="1"/>
</dbReference>
<name>A0A238XUH7_9PROT</name>
<evidence type="ECO:0000259" key="1">
    <source>
        <dbReference type="SMART" id="SM00834"/>
    </source>
</evidence>
<dbReference type="OrthoDB" id="9813321at2"/>
<dbReference type="Pfam" id="PF09723">
    <property type="entry name" value="Zn_ribbon_8"/>
    <property type="match status" value="1"/>
</dbReference>
<evidence type="ECO:0000313" key="2">
    <source>
        <dbReference type="EMBL" id="SNR62083.1"/>
    </source>
</evidence>
<dbReference type="PANTHER" id="PTHR34404">
    <property type="entry name" value="REGULATORY PROTEIN, FMDB FAMILY"/>
    <property type="match status" value="1"/>
</dbReference>
<sequence length="83" mass="8703">MPIYDYQCSSCGHKAELMRKVSEAGTTTVCPACAQETFEKQVSAPSFQLTGSGWYATDFKGSSPAKKSEEAAPAACGTGCACH</sequence>
<proteinExistence type="predicted"/>
<reference evidence="3" key="1">
    <citation type="submission" date="2017-06" db="EMBL/GenBank/DDBJ databases">
        <authorList>
            <person name="Varghese N."/>
            <person name="Submissions S."/>
        </authorList>
    </citation>
    <scope>NUCLEOTIDE SEQUENCE [LARGE SCALE GENOMIC DNA]</scope>
    <source>
        <strain evidence="3">Ca-68</strain>
    </source>
</reference>
<dbReference type="RefSeq" id="WP_089374347.1">
    <property type="nucleotide sequence ID" value="NZ_FZOA01000001.1"/>
</dbReference>
<dbReference type="NCBIfam" id="TIGR02605">
    <property type="entry name" value="CxxC_CxxC_SSSS"/>
    <property type="match status" value="1"/>
</dbReference>
<gene>
    <name evidence="2" type="ORF">SAMN05192560_0185</name>
</gene>
<keyword evidence="3" id="KW-1185">Reference proteome</keyword>
<organism evidence="2 3">
    <name type="scientific">Methylobacillus rhizosphaerae</name>
    <dbReference type="NCBI Taxonomy" id="551994"/>
    <lineage>
        <taxon>Bacteria</taxon>
        <taxon>Pseudomonadati</taxon>
        <taxon>Pseudomonadota</taxon>
        <taxon>Betaproteobacteria</taxon>
        <taxon>Nitrosomonadales</taxon>
        <taxon>Methylophilaceae</taxon>
        <taxon>Methylobacillus</taxon>
    </lineage>
</organism>